<evidence type="ECO:0000313" key="3">
    <source>
        <dbReference type="EMBL" id="VDK57887.1"/>
    </source>
</evidence>
<dbReference type="AlphaFoldDB" id="A0A0M3K7X9"/>
<dbReference type="WBParaSite" id="ASIM_0001707001-mRNA-1">
    <property type="protein sequence ID" value="ASIM_0001707001-mRNA-1"/>
    <property type="gene ID" value="ASIM_0001707001"/>
</dbReference>
<protein>
    <submittedName>
        <fullName evidence="5">Secreted protein</fullName>
    </submittedName>
</protein>
<keyword evidence="4" id="KW-1185">Reference proteome</keyword>
<reference evidence="5" key="1">
    <citation type="submission" date="2017-02" db="UniProtKB">
        <authorList>
            <consortium name="WormBaseParasite"/>
        </authorList>
    </citation>
    <scope>IDENTIFICATION</scope>
</reference>
<evidence type="ECO:0000313" key="5">
    <source>
        <dbReference type="WBParaSite" id="ASIM_0001707001-mRNA-1"/>
    </source>
</evidence>
<organism evidence="5">
    <name type="scientific">Anisakis simplex</name>
    <name type="common">Herring worm</name>
    <dbReference type="NCBI Taxonomy" id="6269"/>
    <lineage>
        <taxon>Eukaryota</taxon>
        <taxon>Metazoa</taxon>
        <taxon>Ecdysozoa</taxon>
        <taxon>Nematoda</taxon>
        <taxon>Chromadorea</taxon>
        <taxon>Rhabditida</taxon>
        <taxon>Spirurina</taxon>
        <taxon>Ascaridomorpha</taxon>
        <taxon>Ascaridoidea</taxon>
        <taxon>Anisakidae</taxon>
        <taxon>Anisakis</taxon>
        <taxon>Anisakis simplex complex</taxon>
    </lineage>
</organism>
<feature type="region of interest" description="Disordered" evidence="1">
    <location>
        <begin position="27"/>
        <end position="49"/>
    </location>
</feature>
<accession>A0A0M3K7X9</accession>
<proteinExistence type="predicted"/>
<evidence type="ECO:0000256" key="2">
    <source>
        <dbReference type="SAM" id="SignalP"/>
    </source>
</evidence>
<evidence type="ECO:0000313" key="4">
    <source>
        <dbReference type="Proteomes" id="UP000267096"/>
    </source>
</evidence>
<dbReference type="EMBL" id="UYRR01033131">
    <property type="protein sequence ID" value="VDK57887.1"/>
    <property type="molecule type" value="Genomic_DNA"/>
</dbReference>
<gene>
    <name evidence="3" type="ORF">ASIM_LOCUS16477</name>
</gene>
<reference evidence="3 4" key="2">
    <citation type="submission" date="2018-11" db="EMBL/GenBank/DDBJ databases">
        <authorList>
            <consortium name="Pathogen Informatics"/>
        </authorList>
    </citation>
    <scope>NUCLEOTIDE SEQUENCE [LARGE SCALE GENOMIC DNA]</scope>
</reference>
<dbReference type="Proteomes" id="UP000267096">
    <property type="component" value="Unassembled WGS sequence"/>
</dbReference>
<feature type="chain" id="PRO_5043121294" evidence="2">
    <location>
        <begin position="26"/>
        <end position="102"/>
    </location>
</feature>
<sequence length="102" mass="10533">MKIALSTISMIYFITVTCLCPCVKSSAWTGSSASGWSSSGVGSTEGSSASSWVAGPVVVQSNSHANDGCSCESTTMRSVDQDDEGVAQNMQQHTFAWVATAA</sequence>
<feature type="signal peptide" evidence="2">
    <location>
        <begin position="1"/>
        <end position="25"/>
    </location>
</feature>
<evidence type="ECO:0000256" key="1">
    <source>
        <dbReference type="SAM" id="MobiDB-lite"/>
    </source>
</evidence>
<name>A0A0M3K7X9_ANISI</name>
<keyword evidence="2" id="KW-0732">Signal</keyword>